<dbReference type="PANTHER" id="PTHR31975:SF1">
    <property type="entry name" value="BUD SITE SELECTION PROTEIN 7-RELATED"/>
    <property type="match status" value="1"/>
</dbReference>
<keyword evidence="3" id="KW-1185">Reference proteome</keyword>
<dbReference type="OrthoDB" id="434695at2759"/>
<dbReference type="Proteomes" id="UP000799429">
    <property type="component" value="Unassembled WGS sequence"/>
</dbReference>
<evidence type="ECO:0000313" key="3">
    <source>
        <dbReference type="Proteomes" id="UP000799429"/>
    </source>
</evidence>
<dbReference type="FunFam" id="1.25.40.10:FF:000149">
    <property type="entry name" value="Clathrin-coated vesiclec protein (Bud7)"/>
    <property type="match status" value="1"/>
</dbReference>
<gene>
    <name evidence="2" type="ORF">M501DRAFT_957456</name>
</gene>
<dbReference type="AlphaFoldDB" id="A0A9P4S9U4"/>
<comment type="caution">
    <text evidence="2">The sequence shown here is derived from an EMBL/GenBank/DDBJ whole genome shotgun (WGS) entry which is preliminary data.</text>
</comment>
<organism evidence="2 3">
    <name type="scientific">Patellaria atrata CBS 101060</name>
    <dbReference type="NCBI Taxonomy" id="1346257"/>
    <lineage>
        <taxon>Eukaryota</taxon>
        <taxon>Fungi</taxon>
        <taxon>Dikarya</taxon>
        <taxon>Ascomycota</taxon>
        <taxon>Pezizomycotina</taxon>
        <taxon>Dothideomycetes</taxon>
        <taxon>Dothideomycetes incertae sedis</taxon>
        <taxon>Patellariales</taxon>
        <taxon>Patellariaceae</taxon>
        <taxon>Patellaria</taxon>
    </lineage>
</organism>
<dbReference type="GO" id="GO:0034044">
    <property type="term" value="C:exomer complex"/>
    <property type="evidence" value="ECO:0007669"/>
    <property type="project" value="TreeGrafter"/>
</dbReference>
<proteinExistence type="predicted"/>
<dbReference type="SUPFAM" id="SSF48452">
    <property type="entry name" value="TPR-like"/>
    <property type="match status" value="1"/>
</dbReference>
<dbReference type="PANTHER" id="PTHR31975">
    <property type="entry name" value="BUD SITE SELECTION PROTEIN 7-RELATED"/>
    <property type="match status" value="1"/>
</dbReference>
<accession>A0A9P4S9U4</accession>
<evidence type="ECO:0000313" key="2">
    <source>
        <dbReference type="EMBL" id="KAF2837922.1"/>
    </source>
</evidence>
<reference evidence="2" key="1">
    <citation type="journal article" date="2020" name="Stud. Mycol.">
        <title>101 Dothideomycetes genomes: a test case for predicting lifestyles and emergence of pathogens.</title>
        <authorList>
            <person name="Haridas S."/>
            <person name="Albert R."/>
            <person name="Binder M."/>
            <person name="Bloem J."/>
            <person name="Labutti K."/>
            <person name="Salamov A."/>
            <person name="Andreopoulos B."/>
            <person name="Baker S."/>
            <person name="Barry K."/>
            <person name="Bills G."/>
            <person name="Bluhm B."/>
            <person name="Cannon C."/>
            <person name="Castanera R."/>
            <person name="Culley D."/>
            <person name="Daum C."/>
            <person name="Ezra D."/>
            <person name="Gonzalez J."/>
            <person name="Henrissat B."/>
            <person name="Kuo A."/>
            <person name="Liang C."/>
            <person name="Lipzen A."/>
            <person name="Lutzoni F."/>
            <person name="Magnuson J."/>
            <person name="Mondo S."/>
            <person name="Nolan M."/>
            <person name="Ohm R."/>
            <person name="Pangilinan J."/>
            <person name="Park H.-J."/>
            <person name="Ramirez L."/>
            <person name="Alfaro M."/>
            <person name="Sun H."/>
            <person name="Tritt A."/>
            <person name="Yoshinaga Y."/>
            <person name="Zwiers L.-H."/>
            <person name="Turgeon B."/>
            <person name="Goodwin S."/>
            <person name="Spatafora J."/>
            <person name="Crous P."/>
            <person name="Grigoriev I."/>
        </authorList>
    </citation>
    <scope>NUCLEOTIDE SEQUENCE</scope>
    <source>
        <strain evidence="2">CBS 101060</strain>
    </source>
</reference>
<dbReference type="FunFam" id="1.25.40.10:FF:000146">
    <property type="entry name" value="Clathrin-coated vesiclec protein (Bud7)"/>
    <property type="match status" value="1"/>
</dbReference>
<name>A0A9P4S9U4_9PEZI</name>
<protein>
    <submittedName>
        <fullName evidence="2">Chaps-domain-containing protein</fullName>
    </submittedName>
</protein>
<dbReference type="EMBL" id="MU006098">
    <property type="protein sequence ID" value="KAF2837922.1"/>
    <property type="molecule type" value="Genomic_DNA"/>
</dbReference>
<evidence type="ECO:0000256" key="1">
    <source>
        <dbReference type="SAM" id="MobiDB-lite"/>
    </source>
</evidence>
<sequence length="703" mass="78996">MVGSPAVPEIFEDELQSSIDARIETLSSLRELGPPDLVHLVKQPIKSTSRTFGVYHHVTGIDASSSASLAAYINTLTYSPHDKTNKVVSGLYCCYNAFSRVDMRVQVQIPGTVESYCIDERGDRRQASDELWLETYLCSVLRAYSYADDGSGDTIKKIVGVRRFNPITSTEAEHRFLDAAERLFFNGWVLGSDPEIQVPNLVSNHLATGLLDYIHTTGRYASGINLFEKLRTRDPEISSLLAQVYIRADEEVKAVQLLHEAIEELPMDYSLLDCQAAFCKSKGRSDLALELAKRSVISAPSEFGTWARLAEIYVSLEQWDLALLTLNSCPMFTYQDKDTPRPPENLRISLPVMPESICDEIDDSTAGDVELVHPHLRKLHAATFKGTFQKAYMILTEITKKIGWDQLLKIRSQVFVMEEEYRSEKQQSVQVSQSRNASTTALRSPSPHQNGHGTVEERDPDADPEDSVSATVNGNPTAVAVEAGESLEKPPHTVASEVVKSGSENDARPAVPPKDNNHPFLSDGTPNTPTYTQFHNKRLCERWLDNLFMVLYEDLRVYTIWRTELAQFRQQQIAYKKSAEEWEILGELAERLHREEDAVEAYQSCLGMRFSPKAMKGVLRMYEVLGDVRGILGSLIRLVTWQYRWYSEFSPALLYTIRKLIEEEGAVKVRSIIQGTSLPQHVLDLTHQYAGLCAAFRSSGSDG</sequence>
<dbReference type="InterPro" id="IPR015374">
    <property type="entry name" value="ChAPs"/>
</dbReference>
<dbReference type="InterPro" id="IPR011990">
    <property type="entry name" value="TPR-like_helical_dom_sf"/>
</dbReference>
<dbReference type="Pfam" id="PF09295">
    <property type="entry name" value="ChAPs"/>
    <property type="match status" value="1"/>
</dbReference>
<feature type="region of interest" description="Disordered" evidence="1">
    <location>
        <begin position="424"/>
        <end position="529"/>
    </location>
</feature>
<dbReference type="GO" id="GO:0006893">
    <property type="term" value="P:Golgi to plasma membrane transport"/>
    <property type="evidence" value="ECO:0007669"/>
    <property type="project" value="UniProtKB-ARBA"/>
</dbReference>
<dbReference type="Gene3D" id="1.25.40.10">
    <property type="entry name" value="Tetratricopeptide repeat domain"/>
    <property type="match status" value="2"/>
</dbReference>
<feature type="compositionally biased region" description="Polar residues" evidence="1">
    <location>
        <begin position="435"/>
        <end position="452"/>
    </location>
</feature>